<organism evidence="2 3">
    <name type="scientific">Panaeolus cyanescens</name>
    <dbReference type="NCBI Taxonomy" id="181874"/>
    <lineage>
        <taxon>Eukaryota</taxon>
        <taxon>Fungi</taxon>
        <taxon>Dikarya</taxon>
        <taxon>Basidiomycota</taxon>
        <taxon>Agaricomycotina</taxon>
        <taxon>Agaricomycetes</taxon>
        <taxon>Agaricomycetidae</taxon>
        <taxon>Agaricales</taxon>
        <taxon>Agaricineae</taxon>
        <taxon>Galeropsidaceae</taxon>
        <taxon>Panaeolus</taxon>
    </lineage>
</organism>
<proteinExistence type="predicted"/>
<dbReference type="EMBL" id="NHTK01001080">
    <property type="protein sequence ID" value="PPR03279.1"/>
    <property type="molecule type" value="Genomic_DNA"/>
</dbReference>
<feature type="transmembrane region" description="Helical" evidence="1">
    <location>
        <begin position="266"/>
        <end position="291"/>
    </location>
</feature>
<feature type="transmembrane region" description="Helical" evidence="1">
    <location>
        <begin position="49"/>
        <end position="71"/>
    </location>
</feature>
<reference evidence="2 3" key="1">
    <citation type="journal article" date="2018" name="Evol. Lett.">
        <title>Horizontal gene cluster transfer increased hallucinogenic mushroom diversity.</title>
        <authorList>
            <person name="Reynolds H.T."/>
            <person name="Vijayakumar V."/>
            <person name="Gluck-Thaler E."/>
            <person name="Korotkin H.B."/>
            <person name="Matheny P.B."/>
            <person name="Slot J.C."/>
        </authorList>
    </citation>
    <scope>NUCLEOTIDE SEQUENCE [LARGE SCALE GENOMIC DNA]</scope>
    <source>
        <strain evidence="2 3">2629</strain>
    </source>
</reference>
<evidence type="ECO:0000313" key="3">
    <source>
        <dbReference type="Proteomes" id="UP000284842"/>
    </source>
</evidence>
<sequence>MDSSIPSLPPGYPSIIFPPGAAAAPVVFDDYAVKANAATTLVGFTTMTALSYGFATSLSVSCALPLLRRIFTRSETVFQQRRAILSFNYILLMLLFGSLYCGANSRLIRLEYVTTLDGPDSTFPHNLPPSSLTLTNPEYRLRIMSNVSFVAISWMNDALLPTWDQLWRLSVIYNNSSFRFPVVSLATISMLISVGLGFAAFLVYVPPESKFFSTQAKLKVAFFILSTGGVYTIAVTCLIIGRILYFQMTLAGVMGQEDLGLPYLTVTSIVVESSALHMLCGSTYLVMFLLGNPTQNIIYGMIPEVQIISQLMIIRRVLSERSWLTKTTQPLSRSIRFHHTSVTASNFIPETGS</sequence>
<comment type="caution">
    <text evidence="2">The sequence shown here is derived from an EMBL/GenBank/DDBJ whole genome shotgun (WGS) entry which is preliminary data.</text>
</comment>
<feature type="transmembrane region" description="Helical" evidence="1">
    <location>
        <begin position="83"/>
        <end position="100"/>
    </location>
</feature>
<keyword evidence="1" id="KW-0472">Membrane</keyword>
<gene>
    <name evidence="2" type="ORF">CVT24_012817</name>
</gene>
<keyword evidence="1" id="KW-1133">Transmembrane helix</keyword>
<dbReference type="AlphaFoldDB" id="A0A409YJQ1"/>
<evidence type="ECO:0000313" key="2">
    <source>
        <dbReference type="EMBL" id="PPR03279.1"/>
    </source>
</evidence>
<protein>
    <submittedName>
        <fullName evidence="2">Uncharacterized protein</fullName>
    </submittedName>
</protein>
<name>A0A409YJQ1_9AGAR</name>
<feature type="transmembrane region" description="Helical" evidence="1">
    <location>
        <begin position="180"/>
        <end position="205"/>
    </location>
</feature>
<dbReference type="Proteomes" id="UP000284842">
    <property type="component" value="Unassembled WGS sequence"/>
</dbReference>
<dbReference type="OrthoDB" id="3267806at2759"/>
<keyword evidence="3" id="KW-1185">Reference proteome</keyword>
<feature type="transmembrane region" description="Helical" evidence="1">
    <location>
        <begin position="220"/>
        <end position="245"/>
    </location>
</feature>
<dbReference type="InParanoid" id="A0A409YJQ1"/>
<evidence type="ECO:0000256" key="1">
    <source>
        <dbReference type="SAM" id="Phobius"/>
    </source>
</evidence>
<accession>A0A409YJQ1</accession>
<keyword evidence="1" id="KW-0812">Transmembrane</keyword>